<keyword evidence="5" id="KW-0482">Metalloprotease</keyword>
<evidence type="ECO:0000313" key="7">
    <source>
        <dbReference type="Proteomes" id="UP000251571"/>
    </source>
</evidence>
<evidence type="ECO:0000256" key="2">
    <source>
        <dbReference type="SAM" id="MobiDB-lite"/>
    </source>
</evidence>
<reference evidence="7" key="2">
    <citation type="submission" date="2016-10" db="EMBL/GenBank/DDBJ databases">
        <authorList>
            <person name="Varghese N."/>
            <person name="Submissions S."/>
        </authorList>
    </citation>
    <scope>NUCLEOTIDE SEQUENCE [LARGE SCALE GENOMIC DNA]</scope>
    <source>
        <strain evidence="7">DSM 25227</strain>
    </source>
</reference>
<evidence type="ECO:0000313" key="4">
    <source>
        <dbReference type="EMBL" id="PWJ20242.1"/>
    </source>
</evidence>
<dbReference type="PANTHER" id="PTHR13325">
    <property type="entry name" value="PROTEASE M50 MEMBRANE-BOUND TRANSCRIPTION FACTOR SITE 2 PROTEASE"/>
    <property type="match status" value="1"/>
</dbReference>
<feature type="transmembrane region" description="Helical" evidence="3">
    <location>
        <begin position="361"/>
        <end position="381"/>
    </location>
</feature>
<keyword evidence="6" id="KW-1185">Reference proteome</keyword>
<reference evidence="4 6" key="3">
    <citation type="submission" date="2018-03" db="EMBL/GenBank/DDBJ databases">
        <title>Genomic Encyclopedia of Archaeal and Bacterial Type Strains, Phase II (KMG-II): from individual species to whole genera.</title>
        <authorList>
            <person name="Goeker M."/>
        </authorList>
    </citation>
    <scope>NUCLEOTIDE SEQUENCE [LARGE SCALE GENOMIC DNA]</scope>
    <source>
        <strain evidence="4 6">DSM 25227</strain>
    </source>
</reference>
<dbReference type="GO" id="GO:0004222">
    <property type="term" value="F:metalloendopeptidase activity"/>
    <property type="evidence" value="ECO:0007669"/>
    <property type="project" value="InterPro"/>
</dbReference>
<keyword evidence="5" id="KW-0378">Hydrolase</keyword>
<dbReference type="EMBL" id="UETC01000003">
    <property type="protein sequence ID" value="SSA44246.1"/>
    <property type="molecule type" value="Genomic_DNA"/>
</dbReference>
<evidence type="ECO:0000313" key="6">
    <source>
        <dbReference type="Proteomes" id="UP000245839"/>
    </source>
</evidence>
<dbReference type="GO" id="GO:0005737">
    <property type="term" value="C:cytoplasm"/>
    <property type="evidence" value="ECO:0007669"/>
    <property type="project" value="TreeGrafter"/>
</dbReference>
<dbReference type="Proteomes" id="UP000245839">
    <property type="component" value="Unassembled WGS sequence"/>
</dbReference>
<accession>A0A2Y9AJM2</accession>
<feature type="coiled-coil region" evidence="1">
    <location>
        <begin position="527"/>
        <end position="554"/>
    </location>
</feature>
<dbReference type="PANTHER" id="PTHR13325:SF3">
    <property type="entry name" value="MEMBRANE-BOUND TRANSCRIPTION FACTOR SITE-2 PROTEASE"/>
    <property type="match status" value="1"/>
</dbReference>
<keyword evidence="3" id="KW-0472">Membrane</keyword>
<feature type="transmembrane region" description="Helical" evidence="3">
    <location>
        <begin position="387"/>
        <end position="406"/>
    </location>
</feature>
<dbReference type="Proteomes" id="UP000251571">
    <property type="component" value="Unassembled WGS sequence"/>
</dbReference>
<dbReference type="GO" id="GO:0016020">
    <property type="term" value="C:membrane"/>
    <property type="evidence" value="ECO:0007669"/>
    <property type="project" value="InterPro"/>
</dbReference>
<feature type="region of interest" description="Disordered" evidence="2">
    <location>
        <begin position="634"/>
        <end position="658"/>
    </location>
</feature>
<dbReference type="AlphaFoldDB" id="A0A2Y9AJM2"/>
<feature type="transmembrane region" description="Helical" evidence="3">
    <location>
        <begin position="229"/>
        <end position="249"/>
    </location>
</feature>
<feature type="transmembrane region" description="Helical" evidence="3">
    <location>
        <begin position="286"/>
        <end position="305"/>
    </location>
</feature>
<organism evidence="5 7">
    <name type="scientific">Jannaschia seohaensis</name>
    <dbReference type="NCBI Taxonomy" id="475081"/>
    <lineage>
        <taxon>Bacteria</taxon>
        <taxon>Pseudomonadati</taxon>
        <taxon>Pseudomonadota</taxon>
        <taxon>Alphaproteobacteria</taxon>
        <taxon>Rhodobacterales</taxon>
        <taxon>Roseobacteraceae</taxon>
        <taxon>Jannaschia</taxon>
    </lineage>
</organism>
<sequence>MAERLFSDHWYRVEHLRPRLRAHVRLHRHEYRDAIWYVLFDPVNARSSRFSQATNFLVSRLDGTHSVGEIWAAACDRLGDDAPTQDEFIRLLSQLHSSDLLISGAPTDTEELGRRRKKQKRAELRQKVWSPLSLKIPLLDPDDFVTRTLPFVAPFLGWLGVAIWLAVCLGGLTLALLNWEALTANLADRVLTGSNILIAVLVYPVVKAVHELAHAYMIKKWGGDVHEMGVMMIVFMPVPYVDASSAITMRRKRRRMLVSAMGVFAELFLAALAMIIWAWAEPGLTRAVAWNVMLICGVSTVLFNGNPLLRFDGYYVLADWLEIPNLATRANKYIGYLIQKYGFGMKEAEDPVTAPGEREWFAFYAVASFLYRMFIMFGIVLFVATKFFFIGVLLAIWAVFTQLVVPMAKLSRFVVADPRVGRQRRRALWVSGLGLGALALAALVVPLPYATIADGVIRAPDEAIVRAASAGEATEILAASQDRVVAGQPILRTEDPLLEARAAVLRTQLAEYDARLAMVLAEDARRADVLREQIAATQADLDDAEEALADLTIRAPADGLLVLARGDDLLGTMLSQGEVAAYVLDADRLSARVAVPEARIGLVRDRREGVAVWPAGPADTDPIPARFEREIPGGTRQLSSPALGTRGGGAIPVDPGDPNGQRALAQVFEIDVAFANPDPQVLVGRRVHVRFDHGTAPLAGQVWYALRQLFLDRFEL</sequence>
<feature type="transmembrane region" description="Helical" evidence="3">
    <location>
        <begin position="155"/>
        <end position="178"/>
    </location>
</feature>
<keyword evidence="3" id="KW-0812">Transmembrane</keyword>
<keyword evidence="5" id="KW-0645">Protease</keyword>
<protein>
    <submittedName>
        <fullName evidence="5">Putative peptide zinc metalloprotease protein</fullName>
    </submittedName>
</protein>
<dbReference type="OrthoDB" id="9759690at2"/>
<keyword evidence="1" id="KW-0175">Coiled coil</keyword>
<evidence type="ECO:0000313" key="5">
    <source>
        <dbReference type="EMBL" id="SSA44246.1"/>
    </source>
</evidence>
<evidence type="ECO:0000256" key="1">
    <source>
        <dbReference type="SAM" id="Coils"/>
    </source>
</evidence>
<feature type="transmembrane region" description="Helical" evidence="3">
    <location>
        <begin position="256"/>
        <end position="280"/>
    </location>
</feature>
<dbReference type="RefSeq" id="WP_109563842.1">
    <property type="nucleotide sequence ID" value="NZ_QGDJ01000003.1"/>
</dbReference>
<keyword evidence="3" id="KW-1133">Transmembrane helix</keyword>
<dbReference type="EMBL" id="QGDJ01000003">
    <property type="protein sequence ID" value="PWJ20242.1"/>
    <property type="molecule type" value="Genomic_DNA"/>
</dbReference>
<proteinExistence type="predicted"/>
<gene>
    <name evidence="4" type="ORF">BCF38_10357</name>
    <name evidence="5" type="ORF">SAMN05421539_10357</name>
</gene>
<evidence type="ECO:0000256" key="3">
    <source>
        <dbReference type="SAM" id="Phobius"/>
    </source>
</evidence>
<dbReference type="InterPro" id="IPR041881">
    <property type="entry name" value="PqqD_sf"/>
</dbReference>
<dbReference type="Gene3D" id="1.10.10.1150">
    <property type="entry name" value="Coenzyme PQQ synthesis protein D (PqqD)"/>
    <property type="match status" value="1"/>
</dbReference>
<feature type="transmembrane region" description="Helical" evidence="3">
    <location>
        <begin position="190"/>
        <end position="209"/>
    </location>
</feature>
<name>A0A2Y9AJM2_9RHOB</name>
<dbReference type="InterPro" id="IPR001193">
    <property type="entry name" value="MBTPS2"/>
</dbReference>
<dbReference type="GO" id="GO:0031293">
    <property type="term" value="P:membrane protein intracellular domain proteolysis"/>
    <property type="evidence" value="ECO:0007669"/>
    <property type="project" value="TreeGrafter"/>
</dbReference>
<reference evidence="5" key="1">
    <citation type="submission" date="2016-10" db="EMBL/GenBank/DDBJ databases">
        <authorList>
            <person name="Cai Z."/>
        </authorList>
    </citation>
    <scope>NUCLEOTIDE SEQUENCE [LARGE SCALE GENOMIC DNA]</scope>
    <source>
        <strain evidence="5">DSM 25227</strain>
    </source>
</reference>
<feature type="transmembrane region" description="Helical" evidence="3">
    <location>
        <begin position="427"/>
        <end position="449"/>
    </location>
</feature>